<organism evidence="1 2">
    <name type="scientific">Gracilibacillus orientalis</name>
    <dbReference type="NCBI Taxonomy" id="334253"/>
    <lineage>
        <taxon>Bacteria</taxon>
        <taxon>Bacillati</taxon>
        <taxon>Bacillota</taxon>
        <taxon>Bacilli</taxon>
        <taxon>Bacillales</taxon>
        <taxon>Bacillaceae</taxon>
        <taxon>Gracilibacillus</taxon>
    </lineage>
</organism>
<dbReference type="Pfam" id="PF05768">
    <property type="entry name" value="Glrx-like"/>
    <property type="match status" value="1"/>
</dbReference>
<dbReference type="InterPro" id="IPR052565">
    <property type="entry name" value="Glutaredoxin-like_YDR286C"/>
</dbReference>
<keyword evidence="2" id="KW-1185">Reference proteome</keyword>
<reference evidence="2" key="1">
    <citation type="submission" date="2016-10" db="EMBL/GenBank/DDBJ databases">
        <authorList>
            <person name="Varghese N."/>
            <person name="Submissions S."/>
        </authorList>
    </citation>
    <scope>NUCLEOTIDE SEQUENCE [LARGE SCALE GENOMIC DNA]</scope>
    <source>
        <strain evidence="2">CGMCC 1.4250</strain>
    </source>
</reference>
<gene>
    <name evidence="1" type="ORF">SAMN04487943_11033</name>
</gene>
<dbReference type="PANTHER" id="PTHR33558">
    <property type="entry name" value="GLUTAREDOXIN-LIKE PROTEIN C5ORF63 HOMOLOG"/>
    <property type="match status" value="1"/>
</dbReference>
<evidence type="ECO:0000313" key="1">
    <source>
        <dbReference type="EMBL" id="SFM21839.1"/>
    </source>
</evidence>
<dbReference type="OrthoDB" id="32865at2"/>
<name>A0A1I4P265_9BACI</name>
<evidence type="ECO:0000313" key="2">
    <source>
        <dbReference type="Proteomes" id="UP000198565"/>
    </source>
</evidence>
<dbReference type="RefSeq" id="WP_091484772.1">
    <property type="nucleotide sequence ID" value="NZ_FOTR01000010.1"/>
</dbReference>
<dbReference type="InterPro" id="IPR036249">
    <property type="entry name" value="Thioredoxin-like_sf"/>
</dbReference>
<dbReference type="SUPFAM" id="SSF52833">
    <property type="entry name" value="Thioredoxin-like"/>
    <property type="match status" value="1"/>
</dbReference>
<dbReference type="Proteomes" id="UP000198565">
    <property type="component" value="Unassembled WGS sequence"/>
</dbReference>
<proteinExistence type="predicted"/>
<accession>A0A1I4P265</accession>
<dbReference type="InterPro" id="IPR008554">
    <property type="entry name" value="Glutaredoxin-like"/>
</dbReference>
<dbReference type="AlphaFoldDB" id="A0A1I4P265"/>
<dbReference type="PANTHER" id="PTHR33558:SF1">
    <property type="entry name" value="GLUTAREDOXIN-LIKE PROTEIN C5ORF63 HOMOLOG"/>
    <property type="match status" value="1"/>
</dbReference>
<dbReference type="Gene3D" id="3.40.30.10">
    <property type="entry name" value="Glutaredoxin"/>
    <property type="match status" value="1"/>
</dbReference>
<protein>
    <submittedName>
        <fullName evidence="1">Glutaredoxin-like domain</fullName>
    </submittedName>
</protein>
<sequence length="84" mass="9891">MKLKLYGKENCSLCDDAKATLEMLQQDYLFEIEEINIYNDDELLETYQLMIPVVKDEDTVVDTEIIDMDKVENYLKMKNNSENS</sequence>
<dbReference type="STRING" id="334253.SAMN04487943_11033"/>
<dbReference type="EMBL" id="FOTR01000010">
    <property type="protein sequence ID" value="SFM21839.1"/>
    <property type="molecule type" value="Genomic_DNA"/>
</dbReference>